<dbReference type="PANTHER" id="PTHR43244">
    <property type="match status" value="1"/>
</dbReference>
<feature type="domain" description="Luciferase-like" evidence="2">
    <location>
        <begin position="12"/>
        <end position="300"/>
    </location>
</feature>
<sequence length="350" mass="37065">MRVSLMFAGGGGMKVQDMVELAVRAERAGAAGVYLPEAWRSAFVTITAIAAATERIEIGPYVLNAHAHSPLFTGIAAVDLDELSGGRLVLGVGSGNKITNEQYQGIPVVRPLAKMRDYVEVLHRVTRAGTGDRVDFAGPMHSTTGWHAQVTPARDDLPVVLAATSPKMSRLAAEVADGIAMGSLLGTAHLEKLRVEVLHDVAPGFRVMASAFVAVDDDRERARAAARSAVVNLYAGKPHPHYDSLLRQQGYTAVADAITAAVAADDIDAAHRAVSEEVLDALTICGTPQECVAGIDRYRGVLSDLILVNSSGMRYQEGERAVGTSSAELLDSFEPILDLLTRIADGPHGP</sequence>
<keyword evidence="4" id="KW-1185">Reference proteome</keyword>
<evidence type="ECO:0000256" key="1">
    <source>
        <dbReference type="ARBA" id="ARBA00023002"/>
    </source>
</evidence>
<evidence type="ECO:0000313" key="3">
    <source>
        <dbReference type="EMBL" id="GAA1106775.1"/>
    </source>
</evidence>
<dbReference type="Pfam" id="PF00296">
    <property type="entry name" value="Bac_luciferase"/>
    <property type="match status" value="1"/>
</dbReference>
<accession>A0ABP4EH91</accession>
<dbReference type="RefSeq" id="WP_343995446.1">
    <property type="nucleotide sequence ID" value="NZ_BAAALG010000011.1"/>
</dbReference>
<dbReference type="EMBL" id="BAAALG010000011">
    <property type="protein sequence ID" value="GAA1106775.1"/>
    <property type="molecule type" value="Genomic_DNA"/>
</dbReference>
<evidence type="ECO:0000313" key="4">
    <source>
        <dbReference type="Proteomes" id="UP001501581"/>
    </source>
</evidence>
<dbReference type="InterPro" id="IPR011251">
    <property type="entry name" value="Luciferase-like_dom"/>
</dbReference>
<organism evidence="3 4">
    <name type="scientific">Nocardioides dubius</name>
    <dbReference type="NCBI Taxonomy" id="317019"/>
    <lineage>
        <taxon>Bacteria</taxon>
        <taxon>Bacillati</taxon>
        <taxon>Actinomycetota</taxon>
        <taxon>Actinomycetes</taxon>
        <taxon>Propionibacteriales</taxon>
        <taxon>Nocardioidaceae</taxon>
        <taxon>Nocardioides</taxon>
    </lineage>
</organism>
<dbReference type="Proteomes" id="UP001501581">
    <property type="component" value="Unassembled WGS sequence"/>
</dbReference>
<dbReference type="Gene3D" id="3.20.20.30">
    <property type="entry name" value="Luciferase-like domain"/>
    <property type="match status" value="1"/>
</dbReference>
<gene>
    <name evidence="3" type="primary">mer</name>
    <name evidence="3" type="ORF">GCM10009668_28240</name>
</gene>
<dbReference type="PANTHER" id="PTHR43244:SF1">
    <property type="entry name" value="5,10-METHYLENETETRAHYDROMETHANOPTERIN REDUCTASE"/>
    <property type="match status" value="1"/>
</dbReference>
<dbReference type="CDD" id="cd01097">
    <property type="entry name" value="Tetrahydromethanopterin_reductase"/>
    <property type="match status" value="1"/>
</dbReference>
<dbReference type="InterPro" id="IPR036661">
    <property type="entry name" value="Luciferase-like_sf"/>
</dbReference>
<comment type="caution">
    <text evidence="3">The sequence shown here is derived from an EMBL/GenBank/DDBJ whole genome shotgun (WGS) entry which is preliminary data.</text>
</comment>
<name>A0ABP4EH91_9ACTN</name>
<reference evidence="4" key="1">
    <citation type="journal article" date="2019" name="Int. J. Syst. Evol. Microbiol.">
        <title>The Global Catalogue of Microorganisms (GCM) 10K type strain sequencing project: providing services to taxonomists for standard genome sequencing and annotation.</title>
        <authorList>
            <consortium name="The Broad Institute Genomics Platform"/>
            <consortium name="The Broad Institute Genome Sequencing Center for Infectious Disease"/>
            <person name="Wu L."/>
            <person name="Ma J."/>
        </authorList>
    </citation>
    <scope>NUCLEOTIDE SEQUENCE [LARGE SCALE GENOMIC DNA]</scope>
    <source>
        <strain evidence="4">JCM 13008</strain>
    </source>
</reference>
<evidence type="ECO:0000259" key="2">
    <source>
        <dbReference type="Pfam" id="PF00296"/>
    </source>
</evidence>
<dbReference type="SUPFAM" id="SSF51679">
    <property type="entry name" value="Bacterial luciferase-like"/>
    <property type="match status" value="1"/>
</dbReference>
<protein>
    <submittedName>
        <fullName evidence="3">5,10-methylenetetrahydromethanopterin reductase</fullName>
    </submittedName>
</protein>
<dbReference type="InterPro" id="IPR050564">
    <property type="entry name" value="F420-G6PD/mer"/>
</dbReference>
<keyword evidence="1" id="KW-0560">Oxidoreductase</keyword>
<proteinExistence type="predicted"/>